<name>A0A9D4DDS8_DREPO</name>
<organism evidence="1 2">
    <name type="scientific">Dreissena polymorpha</name>
    <name type="common">Zebra mussel</name>
    <name type="synonym">Mytilus polymorpha</name>
    <dbReference type="NCBI Taxonomy" id="45954"/>
    <lineage>
        <taxon>Eukaryota</taxon>
        <taxon>Metazoa</taxon>
        <taxon>Spiralia</taxon>
        <taxon>Lophotrochozoa</taxon>
        <taxon>Mollusca</taxon>
        <taxon>Bivalvia</taxon>
        <taxon>Autobranchia</taxon>
        <taxon>Heteroconchia</taxon>
        <taxon>Euheterodonta</taxon>
        <taxon>Imparidentia</taxon>
        <taxon>Neoheterodontei</taxon>
        <taxon>Myida</taxon>
        <taxon>Dreissenoidea</taxon>
        <taxon>Dreissenidae</taxon>
        <taxon>Dreissena</taxon>
    </lineage>
</organism>
<dbReference type="EMBL" id="JAIWYP010000010">
    <property type="protein sequence ID" value="KAH3747509.1"/>
    <property type="molecule type" value="Genomic_DNA"/>
</dbReference>
<gene>
    <name evidence="1" type="ORF">DPMN_181936</name>
</gene>
<proteinExistence type="predicted"/>
<comment type="caution">
    <text evidence="1">The sequence shown here is derived from an EMBL/GenBank/DDBJ whole genome shotgun (WGS) entry which is preliminary data.</text>
</comment>
<reference evidence="1" key="1">
    <citation type="journal article" date="2019" name="bioRxiv">
        <title>The Genome of the Zebra Mussel, Dreissena polymorpha: A Resource for Invasive Species Research.</title>
        <authorList>
            <person name="McCartney M.A."/>
            <person name="Auch B."/>
            <person name="Kono T."/>
            <person name="Mallez S."/>
            <person name="Zhang Y."/>
            <person name="Obille A."/>
            <person name="Becker A."/>
            <person name="Abrahante J.E."/>
            <person name="Garbe J."/>
            <person name="Badalamenti J.P."/>
            <person name="Herman A."/>
            <person name="Mangelson H."/>
            <person name="Liachko I."/>
            <person name="Sullivan S."/>
            <person name="Sone E.D."/>
            <person name="Koren S."/>
            <person name="Silverstein K.A.T."/>
            <person name="Beckman K.B."/>
            <person name="Gohl D.M."/>
        </authorList>
    </citation>
    <scope>NUCLEOTIDE SEQUENCE</scope>
    <source>
        <strain evidence="1">Duluth1</strain>
        <tissue evidence="1">Whole animal</tissue>
    </source>
</reference>
<dbReference type="Proteomes" id="UP000828390">
    <property type="component" value="Unassembled WGS sequence"/>
</dbReference>
<evidence type="ECO:0000313" key="1">
    <source>
        <dbReference type="EMBL" id="KAH3747509.1"/>
    </source>
</evidence>
<evidence type="ECO:0000313" key="2">
    <source>
        <dbReference type="Proteomes" id="UP000828390"/>
    </source>
</evidence>
<dbReference type="AlphaFoldDB" id="A0A9D4DDS8"/>
<accession>A0A9D4DDS8</accession>
<sequence length="72" mass="8014">MKTVTSTVYTSKLLTDAHTHTRTQARIYGRRTSHGHISSPCHFVTGELKSLLHAWTHDGNHAMTLTLPAFGQ</sequence>
<protein>
    <submittedName>
        <fullName evidence="1">Uncharacterized protein</fullName>
    </submittedName>
</protein>
<keyword evidence="2" id="KW-1185">Reference proteome</keyword>
<reference evidence="1" key="2">
    <citation type="submission" date="2020-11" db="EMBL/GenBank/DDBJ databases">
        <authorList>
            <person name="McCartney M.A."/>
            <person name="Auch B."/>
            <person name="Kono T."/>
            <person name="Mallez S."/>
            <person name="Becker A."/>
            <person name="Gohl D.M."/>
            <person name="Silverstein K.A.T."/>
            <person name="Koren S."/>
            <person name="Bechman K.B."/>
            <person name="Herman A."/>
            <person name="Abrahante J.E."/>
            <person name="Garbe J."/>
        </authorList>
    </citation>
    <scope>NUCLEOTIDE SEQUENCE</scope>
    <source>
        <strain evidence="1">Duluth1</strain>
        <tissue evidence="1">Whole animal</tissue>
    </source>
</reference>